<protein>
    <recommendedName>
        <fullName evidence="2">Sulfatase-modifying factor enzyme-like domain-containing protein</fullName>
    </recommendedName>
</protein>
<feature type="compositionally biased region" description="Basic and acidic residues" evidence="1">
    <location>
        <begin position="313"/>
        <end position="332"/>
    </location>
</feature>
<dbReference type="GO" id="GO:0120147">
    <property type="term" value="F:formylglycine-generating oxidase activity"/>
    <property type="evidence" value="ECO:0007669"/>
    <property type="project" value="TreeGrafter"/>
</dbReference>
<gene>
    <name evidence="3" type="ORF">E8A74_16485</name>
</gene>
<organism evidence="3 4">
    <name type="scientific">Polyangium fumosum</name>
    <dbReference type="NCBI Taxonomy" id="889272"/>
    <lineage>
        <taxon>Bacteria</taxon>
        <taxon>Pseudomonadati</taxon>
        <taxon>Myxococcota</taxon>
        <taxon>Polyangia</taxon>
        <taxon>Polyangiales</taxon>
        <taxon>Polyangiaceae</taxon>
        <taxon>Polyangium</taxon>
    </lineage>
</organism>
<dbReference type="PANTHER" id="PTHR23150">
    <property type="entry name" value="SULFATASE MODIFYING FACTOR 1, 2"/>
    <property type="match status" value="1"/>
</dbReference>
<feature type="region of interest" description="Disordered" evidence="1">
    <location>
        <begin position="37"/>
        <end position="72"/>
    </location>
</feature>
<feature type="region of interest" description="Disordered" evidence="1">
    <location>
        <begin position="306"/>
        <end position="332"/>
    </location>
</feature>
<evidence type="ECO:0000259" key="2">
    <source>
        <dbReference type="Pfam" id="PF03781"/>
    </source>
</evidence>
<dbReference type="InterPro" id="IPR016187">
    <property type="entry name" value="CTDL_fold"/>
</dbReference>
<dbReference type="RefSeq" id="WP_136929976.1">
    <property type="nucleotide sequence ID" value="NZ_SSMQ01000015.1"/>
</dbReference>
<reference evidence="3 4" key="1">
    <citation type="submission" date="2019-04" db="EMBL/GenBank/DDBJ databases">
        <authorList>
            <person name="Li Y."/>
            <person name="Wang J."/>
        </authorList>
    </citation>
    <scope>NUCLEOTIDE SEQUENCE [LARGE SCALE GENOMIC DNA]</scope>
    <source>
        <strain evidence="3 4">DSM 14668</strain>
    </source>
</reference>
<dbReference type="PANTHER" id="PTHR23150:SF19">
    <property type="entry name" value="FORMYLGLYCINE-GENERATING ENZYME"/>
    <property type="match status" value="1"/>
</dbReference>
<accession>A0A4U1JC93</accession>
<feature type="compositionally biased region" description="Low complexity" evidence="1">
    <location>
        <begin position="37"/>
        <end position="49"/>
    </location>
</feature>
<sequence length="332" mass="36259">MGTTTKSVMISVGVGVVVGGLALFARTSAVSFRSATRAAPAPAAPSPEARIPRVPDEPAGPAAPLSTPADRFSQDPAVRAACPSDMALVEGDFCPKLAYRCARRSSELGHGCAEYVRGVPCRGEPDPRRYCIDRHEWPNRVGESPRVYVNWFEAKELCQSVGKRLCRRSEWILACEGPKRLPYPWGFVRQPSPCNVDRASIPFDVNAMVDERTREAEIARLWQADPIGSHPACISAFGAYDLSGNVDEWTDNLADDPETNQPSTLNGGYWGPVRNTCRLTTKTHGPKFAFYQVGFRCCGDTIDGVETPPPRPFLDRDREPASPGDRAAHEDG</sequence>
<proteinExistence type="predicted"/>
<dbReference type="OrthoDB" id="5496976at2"/>
<name>A0A4U1JC93_9BACT</name>
<dbReference type="InterPro" id="IPR042095">
    <property type="entry name" value="SUMF_sf"/>
</dbReference>
<evidence type="ECO:0000313" key="3">
    <source>
        <dbReference type="EMBL" id="TKD07888.1"/>
    </source>
</evidence>
<keyword evidence="4" id="KW-1185">Reference proteome</keyword>
<dbReference type="Gene3D" id="3.90.1580.10">
    <property type="entry name" value="paralog of FGE (formylglycine-generating enzyme)"/>
    <property type="match status" value="1"/>
</dbReference>
<comment type="caution">
    <text evidence="3">The sequence shown here is derived from an EMBL/GenBank/DDBJ whole genome shotgun (WGS) entry which is preliminary data.</text>
</comment>
<dbReference type="InterPro" id="IPR005532">
    <property type="entry name" value="SUMF_dom"/>
</dbReference>
<dbReference type="AlphaFoldDB" id="A0A4U1JC93"/>
<dbReference type="Pfam" id="PF03781">
    <property type="entry name" value="FGE-sulfatase"/>
    <property type="match status" value="1"/>
</dbReference>
<dbReference type="InterPro" id="IPR051043">
    <property type="entry name" value="Sulfatase_Mod_Factor_Kinase"/>
</dbReference>
<feature type="domain" description="Sulfatase-modifying factor enzyme-like" evidence="2">
    <location>
        <begin position="140"/>
        <end position="297"/>
    </location>
</feature>
<dbReference type="SUPFAM" id="SSF56436">
    <property type="entry name" value="C-type lectin-like"/>
    <property type="match status" value="1"/>
</dbReference>
<evidence type="ECO:0000313" key="4">
    <source>
        <dbReference type="Proteomes" id="UP000309215"/>
    </source>
</evidence>
<dbReference type="Proteomes" id="UP000309215">
    <property type="component" value="Unassembled WGS sequence"/>
</dbReference>
<dbReference type="EMBL" id="SSMQ01000015">
    <property type="protein sequence ID" value="TKD07888.1"/>
    <property type="molecule type" value="Genomic_DNA"/>
</dbReference>
<evidence type="ECO:0000256" key="1">
    <source>
        <dbReference type="SAM" id="MobiDB-lite"/>
    </source>
</evidence>